<evidence type="ECO:0000313" key="1">
    <source>
        <dbReference type="EMBL" id="TQS42279.1"/>
    </source>
</evidence>
<dbReference type="Proteomes" id="UP000317982">
    <property type="component" value="Unassembled WGS sequence"/>
</dbReference>
<evidence type="ECO:0000313" key="2">
    <source>
        <dbReference type="Proteomes" id="UP000317982"/>
    </source>
</evidence>
<dbReference type="AlphaFoldDB" id="A0A545ALT5"/>
<organism evidence="1 2">
    <name type="scientific">Cryptosporangium phraense</name>
    <dbReference type="NCBI Taxonomy" id="2593070"/>
    <lineage>
        <taxon>Bacteria</taxon>
        <taxon>Bacillati</taxon>
        <taxon>Actinomycetota</taxon>
        <taxon>Actinomycetes</taxon>
        <taxon>Cryptosporangiales</taxon>
        <taxon>Cryptosporangiaceae</taxon>
        <taxon>Cryptosporangium</taxon>
    </lineage>
</organism>
<gene>
    <name evidence="1" type="ORF">FL583_25445</name>
</gene>
<protein>
    <recommendedName>
        <fullName evidence="3">SMI1/KNR4 family protein</fullName>
    </recommendedName>
</protein>
<sequence>MADYPDYHYMSGMRGMQHGLRDGMQHGAAGGRSAEWPDLRGRTAAPAPAQAAQLLRRVAPPQRDIITSADWFGVERTLGTALPKDYRSLIDDRGPGIVADVVVYGPEKGSPLDLVAWNEGIHRLIESIRQICRDYFPLAFHPEPTGVLPWGSVNGGQIVGWAVTSADPDTWPVVELSAELDALVLHEVTTTGYLLARLPGPQVPTLITG</sequence>
<dbReference type="SUPFAM" id="SSF160631">
    <property type="entry name" value="SMI1/KNR4-like"/>
    <property type="match status" value="1"/>
</dbReference>
<dbReference type="InParanoid" id="A0A545ALT5"/>
<dbReference type="EMBL" id="VIRS01000019">
    <property type="protein sequence ID" value="TQS42279.1"/>
    <property type="molecule type" value="Genomic_DNA"/>
</dbReference>
<accession>A0A545ALT5</accession>
<name>A0A545ALT5_9ACTN</name>
<keyword evidence="2" id="KW-1185">Reference proteome</keyword>
<dbReference type="RefSeq" id="WP_142707336.1">
    <property type="nucleotide sequence ID" value="NZ_VIRS01000019.1"/>
</dbReference>
<evidence type="ECO:0008006" key="3">
    <source>
        <dbReference type="Google" id="ProtNLM"/>
    </source>
</evidence>
<reference evidence="1 2" key="1">
    <citation type="submission" date="2019-07" db="EMBL/GenBank/DDBJ databases">
        <title>Cryptosporangium phraense sp. nov., isolated from plant litter.</title>
        <authorList>
            <person name="Suriyachadkun C."/>
        </authorList>
    </citation>
    <scope>NUCLEOTIDE SEQUENCE [LARGE SCALE GENOMIC DNA]</scope>
    <source>
        <strain evidence="1 2">A-T 5661</strain>
    </source>
</reference>
<comment type="caution">
    <text evidence="1">The sequence shown here is derived from an EMBL/GenBank/DDBJ whole genome shotgun (WGS) entry which is preliminary data.</text>
</comment>
<dbReference type="InterPro" id="IPR037883">
    <property type="entry name" value="Knr4/Smi1-like_sf"/>
</dbReference>
<proteinExistence type="predicted"/>
<dbReference type="OrthoDB" id="5572373at2"/>